<keyword evidence="3" id="KW-1185">Reference proteome</keyword>
<accession>A0AAV5V121</accession>
<gene>
    <name evidence="2" type="ORF">PFISCL1PPCAC_4528</name>
</gene>
<protein>
    <recommendedName>
        <fullName evidence="1">Serine/threonine specific protein phosphatases domain-containing protein</fullName>
    </recommendedName>
</protein>
<dbReference type="PROSITE" id="PS00125">
    <property type="entry name" value="SER_THR_PHOSPHATASE"/>
    <property type="match status" value="1"/>
</dbReference>
<dbReference type="GO" id="GO:0005737">
    <property type="term" value="C:cytoplasm"/>
    <property type="evidence" value="ECO:0007669"/>
    <property type="project" value="TreeGrafter"/>
</dbReference>
<dbReference type="InterPro" id="IPR006186">
    <property type="entry name" value="Ser/Thr-sp_prot-phosphatase"/>
</dbReference>
<feature type="domain" description="Serine/threonine specific protein phosphatases" evidence="1">
    <location>
        <begin position="22"/>
        <end position="27"/>
    </location>
</feature>
<dbReference type="GO" id="GO:0005634">
    <property type="term" value="C:nucleus"/>
    <property type="evidence" value="ECO:0007669"/>
    <property type="project" value="TreeGrafter"/>
</dbReference>
<dbReference type="GO" id="GO:0004722">
    <property type="term" value="F:protein serine/threonine phosphatase activity"/>
    <property type="evidence" value="ECO:0007669"/>
    <property type="project" value="TreeGrafter"/>
</dbReference>
<dbReference type="InterPro" id="IPR050341">
    <property type="entry name" value="PP1_catalytic_subunit"/>
</dbReference>
<dbReference type="InterPro" id="IPR004843">
    <property type="entry name" value="Calcineurin-like_PHP"/>
</dbReference>
<dbReference type="SUPFAM" id="SSF56300">
    <property type="entry name" value="Metallo-dependent phosphatases"/>
    <property type="match status" value="1"/>
</dbReference>
<name>A0AAV5V121_9BILA</name>
<dbReference type="AlphaFoldDB" id="A0AAV5V121"/>
<dbReference type="Proteomes" id="UP001432322">
    <property type="component" value="Unassembled WGS sequence"/>
</dbReference>
<dbReference type="PANTHER" id="PTHR11668">
    <property type="entry name" value="SERINE/THREONINE PROTEIN PHOSPHATASE"/>
    <property type="match status" value="1"/>
</dbReference>
<comment type="caution">
    <text evidence="2">The sequence shown here is derived from an EMBL/GenBank/DDBJ whole genome shotgun (WGS) entry which is preliminary data.</text>
</comment>
<proteinExistence type="predicted"/>
<dbReference type="Gene3D" id="3.60.21.10">
    <property type="match status" value="1"/>
</dbReference>
<dbReference type="CDD" id="cd00144">
    <property type="entry name" value="MPP_PPP_family"/>
    <property type="match status" value="1"/>
</dbReference>
<reference evidence="2" key="1">
    <citation type="submission" date="2023-10" db="EMBL/GenBank/DDBJ databases">
        <title>Genome assembly of Pristionchus species.</title>
        <authorList>
            <person name="Yoshida K."/>
            <person name="Sommer R.J."/>
        </authorList>
    </citation>
    <scope>NUCLEOTIDE SEQUENCE</scope>
    <source>
        <strain evidence="2">RS5133</strain>
    </source>
</reference>
<evidence type="ECO:0000259" key="1">
    <source>
        <dbReference type="PROSITE" id="PS00125"/>
    </source>
</evidence>
<dbReference type="PRINTS" id="PR00114">
    <property type="entry name" value="STPHPHTASE"/>
</dbReference>
<feature type="non-terminal residue" evidence="2">
    <location>
        <position position="155"/>
    </location>
</feature>
<sequence length="155" mass="17799">QLEVVMAVFIVKILYPDRITVLKGNHEFYAANGMTFLGHMLDRYEKPIAEHLYYTINDCFRYLSIAAIIGDKFFCAHAGIAIGSFTRHEMRRLEKPVDHFQDDTLVKDLTWADPAYVLKGFSFNYGRGQSIRFGEDTFINAMDSIGCDAMFRGHQ</sequence>
<dbReference type="InterPro" id="IPR029052">
    <property type="entry name" value="Metallo-depent_PP-like"/>
</dbReference>
<feature type="non-terminal residue" evidence="2">
    <location>
        <position position="1"/>
    </location>
</feature>
<evidence type="ECO:0000313" key="3">
    <source>
        <dbReference type="Proteomes" id="UP001432322"/>
    </source>
</evidence>
<dbReference type="EMBL" id="BTSY01000002">
    <property type="protein sequence ID" value="GMT13231.1"/>
    <property type="molecule type" value="Genomic_DNA"/>
</dbReference>
<dbReference type="PANTHER" id="PTHR11668:SF491">
    <property type="entry name" value="SERINE_THREONINE-PROTEIN PHOSPHATASE"/>
    <property type="match status" value="1"/>
</dbReference>
<organism evidence="2 3">
    <name type="scientific">Pristionchus fissidentatus</name>
    <dbReference type="NCBI Taxonomy" id="1538716"/>
    <lineage>
        <taxon>Eukaryota</taxon>
        <taxon>Metazoa</taxon>
        <taxon>Ecdysozoa</taxon>
        <taxon>Nematoda</taxon>
        <taxon>Chromadorea</taxon>
        <taxon>Rhabditida</taxon>
        <taxon>Rhabditina</taxon>
        <taxon>Diplogasteromorpha</taxon>
        <taxon>Diplogasteroidea</taxon>
        <taxon>Neodiplogasteridae</taxon>
        <taxon>Pristionchus</taxon>
    </lineage>
</organism>
<evidence type="ECO:0000313" key="2">
    <source>
        <dbReference type="EMBL" id="GMT13231.1"/>
    </source>
</evidence>
<dbReference type="Pfam" id="PF00149">
    <property type="entry name" value="Metallophos"/>
    <property type="match status" value="1"/>
</dbReference>